<protein>
    <submittedName>
        <fullName evidence="2">Uncharacterized protein</fullName>
    </submittedName>
</protein>
<feature type="compositionally biased region" description="Basic residues" evidence="1">
    <location>
        <begin position="1"/>
        <end position="18"/>
    </location>
</feature>
<feature type="non-terminal residue" evidence="2">
    <location>
        <position position="48"/>
    </location>
</feature>
<feature type="compositionally biased region" description="Basic and acidic residues" evidence="1">
    <location>
        <begin position="37"/>
        <end position="48"/>
    </location>
</feature>
<proteinExistence type="predicted"/>
<feature type="non-terminal residue" evidence="2">
    <location>
        <position position="1"/>
    </location>
</feature>
<sequence>ARHRPHRGRGRGRSRKAPRGGEPARSPRRRSAGSPGQRKETDMPVRLL</sequence>
<reference evidence="2" key="1">
    <citation type="submission" date="2020-02" db="EMBL/GenBank/DDBJ databases">
        <authorList>
            <person name="Meier V. D."/>
        </authorList>
    </citation>
    <scope>NUCLEOTIDE SEQUENCE</scope>
    <source>
        <strain evidence="2">AVDCRST_MAG01</strain>
    </source>
</reference>
<dbReference type="EMBL" id="CADCUW010000230">
    <property type="protein sequence ID" value="CAA9410310.1"/>
    <property type="molecule type" value="Genomic_DNA"/>
</dbReference>
<gene>
    <name evidence="2" type="ORF">AVDCRST_MAG01-01-1569</name>
</gene>
<accession>A0A6J4PE41</accession>
<feature type="region of interest" description="Disordered" evidence="1">
    <location>
        <begin position="1"/>
        <end position="48"/>
    </location>
</feature>
<dbReference type="AlphaFoldDB" id="A0A6J4PE41"/>
<evidence type="ECO:0000313" key="2">
    <source>
        <dbReference type="EMBL" id="CAA9410310.1"/>
    </source>
</evidence>
<evidence type="ECO:0000256" key="1">
    <source>
        <dbReference type="SAM" id="MobiDB-lite"/>
    </source>
</evidence>
<name>A0A6J4PE41_9ACTN</name>
<organism evidence="2">
    <name type="scientific">uncultured Rubrobacteraceae bacterium</name>
    <dbReference type="NCBI Taxonomy" id="349277"/>
    <lineage>
        <taxon>Bacteria</taxon>
        <taxon>Bacillati</taxon>
        <taxon>Actinomycetota</taxon>
        <taxon>Rubrobacteria</taxon>
        <taxon>Rubrobacterales</taxon>
        <taxon>Rubrobacteraceae</taxon>
        <taxon>environmental samples</taxon>
    </lineage>
</organism>